<dbReference type="PANTHER" id="PTHR30250:SF11">
    <property type="entry name" value="O-ANTIGEN TRANSPORTER-RELATED"/>
    <property type="match status" value="1"/>
</dbReference>
<keyword evidence="7" id="KW-1185">Reference proteome</keyword>
<name>A0A0A1DKA1_NOCSI</name>
<dbReference type="STRING" id="2045.KR76_10205"/>
<dbReference type="EMBL" id="CP009896">
    <property type="protein sequence ID" value="AIY17032.1"/>
    <property type="molecule type" value="Genomic_DNA"/>
</dbReference>
<dbReference type="Pfam" id="PF13440">
    <property type="entry name" value="Polysacc_synt_3"/>
    <property type="match status" value="1"/>
</dbReference>
<keyword evidence="2" id="KW-1003">Cell membrane</keyword>
<evidence type="ECO:0000256" key="1">
    <source>
        <dbReference type="ARBA" id="ARBA00004651"/>
    </source>
</evidence>
<evidence type="ECO:0000256" key="4">
    <source>
        <dbReference type="ARBA" id="ARBA00022989"/>
    </source>
</evidence>
<keyword evidence="3" id="KW-0812">Transmembrane</keyword>
<dbReference type="GO" id="GO:0005886">
    <property type="term" value="C:plasma membrane"/>
    <property type="evidence" value="ECO:0007669"/>
    <property type="project" value="UniProtKB-SubCell"/>
</dbReference>
<dbReference type="AlphaFoldDB" id="A0A0A1DKA1"/>
<evidence type="ECO:0000256" key="3">
    <source>
        <dbReference type="ARBA" id="ARBA00022692"/>
    </source>
</evidence>
<dbReference type="Proteomes" id="UP000030300">
    <property type="component" value="Chromosome"/>
</dbReference>
<organism evidence="6 7">
    <name type="scientific">Nocardioides simplex</name>
    <name type="common">Arthrobacter simplex</name>
    <dbReference type="NCBI Taxonomy" id="2045"/>
    <lineage>
        <taxon>Bacteria</taxon>
        <taxon>Bacillati</taxon>
        <taxon>Actinomycetota</taxon>
        <taxon>Actinomycetes</taxon>
        <taxon>Propionibacteriales</taxon>
        <taxon>Nocardioidaceae</taxon>
        <taxon>Pimelobacter</taxon>
    </lineage>
</organism>
<dbReference type="RefSeq" id="WP_038678048.1">
    <property type="nucleotide sequence ID" value="NZ_BJMC01000008.1"/>
</dbReference>
<evidence type="ECO:0000256" key="2">
    <source>
        <dbReference type="ARBA" id="ARBA00022475"/>
    </source>
</evidence>
<dbReference type="HOGENOM" id="CLU_022017_6_2_11"/>
<dbReference type="PANTHER" id="PTHR30250">
    <property type="entry name" value="PST FAMILY PREDICTED COLANIC ACID TRANSPORTER"/>
    <property type="match status" value="1"/>
</dbReference>
<dbReference type="GeneID" id="96609268"/>
<evidence type="ECO:0000256" key="5">
    <source>
        <dbReference type="ARBA" id="ARBA00023136"/>
    </source>
</evidence>
<accession>A0A0A1DKA1</accession>
<keyword evidence="4" id="KW-1133">Transmembrane helix</keyword>
<proteinExistence type="predicted"/>
<protein>
    <submittedName>
        <fullName evidence="6">Membrane protein involved in the export of O-antigen, teichoic acid lipoteichoic acids</fullName>
    </submittedName>
</protein>
<keyword evidence="5" id="KW-0472">Membrane</keyword>
<evidence type="ECO:0000313" key="7">
    <source>
        <dbReference type="Proteomes" id="UP000030300"/>
    </source>
</evidence>
<evidence type="ECO:0000313" key="6">
    <source>
        <dbReference type="EMBL" id="AIY17032.1"/>
    </source>
</evidence>
<comment type="subcellular location">
    <subcellularLocation>
        <location evidence="1">Cell membrane</location>
        <topology evidence="1">Multi-pass membrane protein</topology>
    </subcellularLocation>
</comment>
<dbReference type="KEGG" id="psim:KR76_10205"/>
<dbReference type="InterPro" id="IPR050833">
    <property type="entry name" value="Poly_Biosynth_Transport"/>
</dbReference>
<sequence>MTSESEQDQQAEQAALLRRTGAAVLTLAVAELLGKVATFVTFLLLARILGVAEFGVLSFGWSLGLLLAVFSSLGLEARLTQLGSARPELLDRCYGALVAIRLGLCAVVLVPTTGLLFGTMSTTHALTVTFLVAAGLADTLVDASRAACGARQRQHLSAVVLVVQRFSALILSVGVLVVTESVWCAALGYLVATCIGVLGMHLAARRAGVRMRIRGSRAEARMILEAAPVMGLGAVAAMGMFRIDAALIGMILGTTAVGVYGAGYRIFETVLFVSWTLARAYVPVIASRPDDTEHVRRWAQRSLVVVAAVYVPYGVLLATRGDDLVGLLFGPEYVHRGLLWGLAVAPLLFGVSYLGSTVLLALRPDPVVLVGSVAALVANIGLNLWLIPVWGITAAAVATSVAFLVQSVVVVRALTRTVGSIVSVPELVAVLVAAVVVGLVLEAVGPLLPALAVAGLAYVVVAVLAVHRLAPSALGRLRTGLRRTPVAGSRI</sequence>
<reference evidence="6 7" key="1">
    <citation type="journal article" date="2015" name="Genome Announc.">
        <title>Complete Genome Sequence of Steroid-Transforming Nocardioides simplex VKM Ac-2033D.</title>
        <authorList>
            <person name="Shtratnikova V.Y."/>
            <person name="Schelkunov M.I."/>
            <person name="Pekov Y.A."/>
            <person name="Fokina V.V."/>
            <person name="Logacheva M.D."/>
            <person name="Sokolov S.L."/>
            <person name="Bragin E.Y."/>
            <person name="Ashapkin V.V."/>
            <person name="Donova M.V."/>
        </authorList>
    </citation>
    <scope>NUCLEOTIDE SEQUENCE [LARGE SCALE GENOMIC DNA]</scope>
    <source>
        <strain evidence="6 7">VKM Ac-2033D</strain>
    </source>
</reference>
<dbReference type="eggNOG" id="COG2244">
    <property type="taxonomic scope" value="Bacteria"/>
</dbReference>
<gene>
    <name evidence="6" type="ORF">KR76_10205</name>
</gene>
<dbReference type="OrthoDB" id="3773259at2"/>